<dbReference type="AlphaFoldDB" id="A0A6L9QFQ4"/>
<accession>A0A6L9QFQ4</accession>
<comment type="caution">
    <text evidence="1">The sequence shown here is derived from an EMBL/GenBank/DDBJ whole genome shotgun (WGS) entry which is preliminary data.</text>
</comment>
<evidence type="ECO:0000313" key="2">
    <source>
        <dbReference type="Proteomes" id="UP000475532"/>
    </source>
</evidence>
<protein>
    <submittedName>
        <fullName evidence="1">Uncharacterized protein</fullName>
    </submittedName>
</protein>
<feature type="non-terminal residue" evidence="1">
    <location>
        <position position="49"/>
    </location>
</feature>
<proteinExistence type="predicted"/>
<name>A0A6L9QFQ4_9ACTN</name>
<gene>
    <name evidence="1" type="ORF">G3I70_17795</name>
</gene>
<organism evidence="1 2">
    <name type="scientific">Actinomadura bangladeshensis</name>
    <dbReference type="NCBI Taxonomy" id="453573"/>
    <lineage>
        <taxon>Bacteria</taxon>
        <taxon>Bacillati</taxon>
        <taxon>Actinomycetota</taxon>
        <taxon>Actinomycetes</taxon>
        <taxon>Streptosporangiales</taxon>
        <taxon>Thermomonosporaceae</taxon>
        <taxon>Actinomadura</taxon>
    </lineage>
</organism>
<reference evidence="1 2" key="1">
    <citation type="submission" date="2020-01" db="EMBL/GenBank/DDBJ databases">
        <title>Insect and environment-associated Actinomycetes.</title>
        <authorList>
            <person name="Currrie C."/>
            <person name="Chevrette M."/>
            <person name="Carlson C."/>
            <person name="Stubbendieck R."/>
            <person name="Wendt-Pienkowski E."/>
        </authorList>
    </citation>
    <scope>NUCLEOTIDE SEQUENCE [LARGE SCALE GENOMIC DNA]</scope>
    <source>
        <strain evidence="1 2">SID10258</strain>
    </source>
</reference>
<evidence type="ECO:0000313" key="1">
    <source>
        <dbReference type="EMBL" id="NEA24329.1"/>
    </source>
</evidence>
<sequence>MVISAPRRRRSPPWFGAETRRALAAGATVAGLALLAGRPYWRDHPAAAV</sequence>
<dbReference type="Proteomes" id="UP000475532">
    <property type="component" value="Unassembled WGS sequence"/>
</dbReference>
<dbReference type="EMBL" id="JAAGLI010000446">
    <property type="protein sequence ID" value="NEA24329.1"/>
    <property type="molecule type" value="Genomic_DNA"/>
</dbReference>